<keyword evidence="6" id="KW-1185">Reference proteome</keyword>
<dbReference type="SUPFAM" id="SSF47413">
    <property type="entry name" value="lambda repressor-like DNA-binding domains"/>
    <property type="match status" value="1"/>
</dbReference>
<proteinExistence type="predicted"/>
<name>A0A8J6JK59_9FIRM</name>
<feature type="domain" description="HTH cro/C1-type" evidence="4">
    <location>
        <begin position="16"/>
        <end position="70"/>
    </location>
</feature>
<dbReference type="GO" id="GO:0003677">
    <property type="term" value="F:DNA binding"/>
    <property type="evidence" value="ECO:0007669"/>
    <property type="project" value="UniProtKB-KW"/>
</dbReference>
<dbReference type="InterPro" id="IPR001387">
    <property type="entry name" value="Cro/C1-type_HTH"/>
</dbReference>
<keyword evidence="1" id="KW-0805">Transcription regulation</keyword>
<accession>A0A8J6JK59</accession>
<keyword evidence="2" id="KW-0238">DNA-binding</keyword>
<dbReference type="Proteomes" id="UP000607645">
    <property type="component" value="Unassembled WGS sequence"/>
</dbReference>
<sequence length="81" mass="9226">MDARQRKKYRILGLNVAYYRNLRGLSQEQLAERCGLERTTISKVEQAAVGASLDTIFSISDALDVKPEDLFFFREGIKEGK</sequence>
<dbReference type="Gene3D" id="1.10.260.40">
    <property type="entry name" value="lambda repressor-like DNA-binding domains"/>
    <property type="match status" value="1"/>
</dbReference>
<dbReference type="InterPro" id="IPR050807">
    <property type="entry name" value="TransReg_Diox_bact_type"/>
</dbReference>
<evidence type="ECO:0000313" key="6">
    <source>
        <dbReference type="Proteomes" id="UP000607645"/>
    </source>
</evidence>
<dbReference type="GO" id="GO:0005829">
    <property type="term" value="C:cytosol"/>
    <property type="evidence" value="ECO:0007669"/>
    <property type="project" value="TreeGrafter"/>
</dbReference>
<dbReference type="PANTHER" id="PTHR46797:SF23">
    <property type="entry name" value="HTH-TYPE TRANSCRIPTIONAL REGULATOR SUTR"/>
    <property type="match status" value="1"/>
</dbReference>
<keyword evidence="3" id="KW-0804">Transcription</keyword>
<dbReference type="EMBL" id="JACOPQ010000003">
    <property type="protein sequence ID" value="MBC5736315.1"/>
    <property type="molecule type" value="Genomic_DNA"/>
</dbReference>
<comment type="caution">
    <text evidence="5">The sequence shown here is derived from an EMBL/GenBank/DDBJ whole genome shotgun (WGS) entry which is preliminary data.</text>
</comment>
<dbReference type="RefSeq" id="WP_186918648.1">
    <property type="nucleotide sequence ID" value="NZ_JACOPQ010000003.1"/>
</dbReference>
<dbReference type="SMART" id="SM00530">
    <property type="entry name" value="HTH_XRE"/>
    <property type="match status" value="1"/>
</dbReference>
<organism evidence="5 6">
    <name type="scientific">Lawsonibacter faecis</name>
    <dbReference type="NCBI Taxonomy" id="2763052"/>
    <lineage>
        <taxon>Bacteria</taxon>
        <taxon>Bacillati</taxon>
        <taxon>Bacillota</taxon>
        <taxon>Clostridia</taxon>
        <taxon>Eubacteriales</taxon>
        <taxon>Oscillospiraceae</taxon>
        <taxon>Lawsonibacter</taxon>
    </lineage>
</organism>
<dbReference type="AlphaFoldDB" id="A0A8J6JK59"/>
<gene>
    <name evidence="5" type="ORF">H8S62_04735</name>
</gene>
<dbReference type="CDD" id="cd00093">
    <property type="entry name" value="HTH_XRE"/>
    <property type="match status" value="1"/>
</dbReference>
<evidence type="ECO:0000259" key="4">
    <source>
        <dbReference type="PROSITE" id="PS50943"/>
    </source>
</evidence>
<protein>
    <submittedName>
        <fullName evidence="5">Helix-turn-helix transcriptional regulator</fullName>
    </submittedName>
</protein>
<dbReference type="Pfam" id="PF01381">
    <property type="entry name" value="HTH_3"/>
    <property type="match status" value="1"/>
</dbReference>
<evidence type="ECO:0000256" key="1">
    <source>
        <dbReference type="ARBA" id="ARBA00023015"/>
    </source>
</evidence>
<dbReference type="GO" id="GO:0003700">
    <property type="term" value="F:DNA-binding transcription factor activity"/>
    <property type="evidence" value="ECO:0007669"/>
    <property type="project" value="TreeGrafter"/>
</dbReference>
<evidence type="ECO:0000256" key="3">
    <source>
        <dbReference type="ARBA" id="ARBA00023163"/>
    </source>
</evidence>
<reference evidence="5" key="1">
    <citation type="submission" date="2020-08" db="EMBL/GenBank/DDBJ databases">
        <title>Genome public.</title>
        <authorList>
            <person name="Liu C."/>
            <person name="Sun Q."/>
        </authorList>
    </citation>
    <scope>NUCLEOTIDE SEQUENCE</scope>
    <source>
        <strain evidence="5">NSJ-52</strain>
    </source>
</reference>
<evidence type="ECO:0000256" key="2">
    <source>
        <dbReference type="ARBA" id="ARBA00023125"/>
    </source>
</evidence>
<dbReference type="InterPro" id="IPR010982">
    <property type="entry name" value="Lambda_DNA-bd_dom_sf"/>
</dbReference>
<dbReference type="PANTHER" id="PTHR46797">
    <property type="entry name" value="HTH-TYPE TRANSCRIPTIONAL REGULATOR"/>
    <property type="match status" value="1"/>
</dbReference>
<evidence type="ECO:0000313" key="5">
    <source>
        <dbReference type="EMBL" id="MBC5736315.1"/>
    </source>
</evidence>
<dbReference type="PROSITE" id="PS50943">
    <property type="entry name" value="HTH_CROC1"/>
    <property type="match status" value="1"/>
</dbReference>